<evidence type="ECO:0000313" key="1">
    <source>
        <dbReference type="EMBL" id="GLR13539.1"/>
    </source>
</evidence>
<proteinExistence type="predicted"/>
<sequence>MIAVRSLLAPTPMGRHAVLEGVWLGPIISFCLAGQLAAQGIGQAIVVT</sequence>
<keyword evidence="2" id="KW-1185">Reference proteome</keyword>
<evidence type="ECO:0000313" key="2">
    <source>
        <dbReference type="Proteomes" id="UP001156706"/>
    </source>
</evidence>
<organism evidence="1 2">
    <name type="scientific">Chitinimonas prasina</name>
    <dbReference type="NCBI Taxonomy" id="1434937"/>
    <lineage>
        <taxon>Bacteria</taxon>
        <taxon>Pseudomonadati</taxon>
        <taxon>Pseudomonadota</taxon>
        <taxon>Betaproteobacteria</taxon>
        <taxon>Neisseriales</taxon>
        <taxon>Chitinibacteraceae</taxon>
        <taxon>Chitinimonas</taxon>
    </lineage>
</organism>
<protein>
    <submittedName>
        <fullName evidence="1">Uncharacterized protein</fullName>
    </submittedName>
</protein>
<dbReference type="Proteomes" id="UP001156706">
    <property type="component" value="Unassembled WGS sequence"/>
</dbReference>
<accession>A0ABQ5YFR2</accession>
<dbReference type="EMBL" id="BSOG01000002">
    <property type="protein sequence ID" value="GLR13539.1"/>
    <property type="molecule type" value="Genomic_DNA"/>
</dbReference>
<comment type="caution">
    <text evidence="1">The sequence shown here is derived from an EMBL/GenBank/DDBJ whole genome shotgun (WGS) entry which is preliminary data.</text>
</comment>
<reference evidence="2" key="1">
    <citation type="journal article" date="2019" name="Int. J. Syst. Evol. Microbiol.">
        <title>The Global Catalogue of Microorganisms (GCM) 10K type strain sequencing project: providing services to taxonomists for standard genome sequencing and annotation.</title>
        <authorList>
            <consortium name="The Broad Institute Genomics Platform"/>
            <consortium name="The Broad Institute Genome Sequencing Center for Infectious Disease"/>
            <person name="Wu L."/>
            <person name="Ma J."/>
        </authorList>
    </citation>
    <scope>NUCLEOTIDE SEQUENCE [LARGE SCALE GENOMIC DNA]</scope>
    <source>
        <strain evidence="2">NBRC 110044</strain>
    </source>
</reference>
<name>A0ABQ5YFR2_9NEIS</name>
<gene>
    <name evidence="1" type="ORF">GCM10007907_23290</name>
</gene>